<gene>
    <name evidence="9" type="ORF">HLB29_09150</name>
</gene>
<dbReference type="Gene3D" id="3.40.50.300">
    <property type="entry name" value="P-loop containing nucleotide triphosphate hydrolases"/>
    <property type="match status" value="1"/>
</dbReference>
<dbReference type="EMBL" id="JABGBW010000015">
    <property type="protein sequence ID" value="MBC2576837.1"/>
    <property type="molecule type" value="Genomic_DNA"/>
</dbReference>
<feature type="transmembrane region" description="Helical" evidence="7">
    <location>
        <begin position="272"/>
        <end position="293"/>
    </location>
</feature>
<evidence type="ECO:0000256" key="6">
    <source>
        <dbReference type="ARBA" id="ARBA00023136"/>
    </source>
</evidence>
<dbReference type="Pfam" id="PF02492">
    <property type="entry name" value="cobW"/>
    <property type="match status" value="1"/>
</dbReference>
<dbReference type="InterPro" id="IPR052923">
    <property type="entry name" value="UPF0718"/>
</dbReference>
<evidence type="ECO:0000313" key="9">
    <source>
        <dbReference type="EMBL" id="MBC2576837.1"/>
    </source>
</evidence>
<dbReference type="PANTHER" id="PTHR34184">
    <property type="entry name" value="UPF0718 PROTEIN YCGR"/>
    <property type="match status" value="1"/>
</dbReference>
<evidence type="ECO:0000256" key="4">
    <source>
        <dbReference type="ARBA" id="ARBA00022692"/>
    </source>
</evidence>
<keyword evidence="10" id="KW-1185">Reference proteome</keyword>
<name>A0ABR6TN37_9FIRM</name>
<dbReference type="Proteomes" id="UP000713904">
    <property type="component" value="Unassembled WGS sequence"/>
</dbReference>
<keyword evidence="5 7" id="KW-1133">Transmembrane helix</keyword>
<feature type="transmembrane region" description="Helical" evidence="7">
    <location>
        <begin position="227"/>
        <end position="251"/>
    </location>
</feature>
<keyword evidence="3" id="KW-1003">Cell membrane</keyword>
<evidence type="ECO:0000256" key="1">
    <source>
        <dbReference type="ARBA" id="ARBA00004651"/>
    </source>
</evidence>
<comment type="similarity">
    <text evidence="2">Belongs to the UPF0718 family.</text>
</comment>
<protein>
    <recommendedName>
        <fullName evidence="8">CobW/HypB/UreG nucleotide-binding domain-containing protein</fullName>
    </recommendedName>
</protein>
<feature type="transmembrane region" description="Helical" evidence="7">
    <location>
        <begin position="194"/>
        <end position="215"/>
    </location>
</feature>
<dbReference type="InterPro" id="IPR005524">
    <property type="entry name" value="DUF318"/>
</dbReference>
<dbReference type="InterPro" id="IPR003495">
    <property type="entry name" value="CobW/HypB/UreG_nucleotide-bd"/>
</dbReference>
<evidence type="ECO:0000256" key="3">
    <source>
        <dbReference type="ARBA" id="ARBA00022475"/>
    </source>
</evidence>
<feature type="transmembrane region" description="Helical" evidence="7">
    <location>
        <begin position="305"/>
        <end position="328"/>
    </location>
</feature>
<proteinExistence type="inferred from homology"/>
<feature type="transmembrane region" description="Helical" evidence="7">
    <location>
        <begin position="335"/>
        <end position="356"/>
    </location>
</feature>
<accession>A0ABR6TN37</accession>
<feature type="transmembrane region" description="Helical" evidence="7">
    <location>
        <begin position="435"/>
        <end position="460"/>
    </location>
</feature>
<organism evidence="9 10">
    <name type="scientific">Peptostreptococcus canis</name>
    <dbReference type="NCBI Taxonomy" id="1159213"/>
    <lineage>
        <taxon>Bacteria</taxon>
        <taxon>Bacillati</taxon>
        <taxon>Bacillota</taxon>
        <taxon>Clostridia</taxon>
        <taxon>Peptostreptococcales</taxon>
        <taxon>Peptostreptococcaceae</taxon>
        <taxon>Peptostreptococcus</taxon>
    </lineage>
</organism>
<keyword evidence="4 7" id="KW-0812">Transmembrane</keyword>
<dbReference type="SUPFAM" id="SSF52540">
    <property type="entry name" value="P-loop containing nucleoside triphosphate hydrolases"/>
    <property type="match status" value="1"/>
</dbReference>
<dbReference type="RefSeq" id="WP_243155123.1">
    <property type="nucleotide sequence ID" value="NZ_JABGBW010000015.1"/>
</dbReference>
<evidence type="ECO:0000256" key="7">
    <source>
        <dbReference type="SAM" id="Phobius"/>
    </source>
</evidence>
<dbReference type="Pfam" id="PF03773">
    <property type="entry name" value="ArsP_1"/>
    <property type="match status" value="1"/>
</dbReference>
<evidence type="ECO:0000256" key="5">
    <source>
        <dbReference type="ARBA" id="ARBA00022989"/>
    </source>
</evidence>
<comment type="subcellular location">
    <subcellularLocation>
        <location evidence="1">Cell membrane</location>
        <topology evidence="1">Multi-pass membrane protein</topology>
    </subcellularLocation>
</comment>
<evidence type="ECO:0000259" key="8">
    <source>
        <dbReference type="Pfam" id="PF02492"/>
    </source>
</evidence>
<sequence length="524" mass="59921">MSLDIVVGFFESGKTTFIKNLIQNEAKEIYENILLINCEYGFEDYDSLDNDINFNKVDILNEDEFNQENINKYIEKYNPDYVLIEYNGVWDISKAVGIDYTNNFNLRNIISTIDYKTMDNYVANMESIMLDKISNSDVIVITKDEDFDKHEMDIKYKMLKSINKGCKVFLSQELFLDDENDILTSSITRSDMELIKFGVLFIFFNVLILGTKFLFGEFYDTNFQKVIGIFLSLLVQILPFLLIGAIISSLIQLFMPKYRFNQIFIRTDIKSIFMALFAGIFFPVCDCAMVPIATSIVKKGYSIPVAMTFLLAAPAVNPIVVLSTYYAFPNNPKLVLYRILFGILIAFLTGVILMIVEKRGKFEVIKEHIDKYSITESSNEKFYFDNKLRYIEAIVSHTKKELFKMGYYVVIGAFISACLQVFVPKSIFIQMNNINALAVIGMIIAAFFISVCSTSNAFIARSFYKIMPVNSILAFMVMGPILDITNLSVMMGTFKKKFIVRLIAILVYISFMIFALLGGGFKIV</sequence>
<dbReference type="InterPro" id="IPR027417">
    <property type="entry name" value="P-loop_NTPase"/>
</dbReference>
<feature type="transmembrane region" description="Helical" evidence="7">
    <location>
        <begin position="405"/>
        <end position="423"/>
    </location>
</feature>
<keyword evidence="6 7" id="KW-0472">Membrane</keyword>
<reference evidence="9 10" key="1">
    <citation type="submission" date="2020-05" db="EMBL/GenBank/DDBJ databases">
        <title>Draft genome of xy-202 and genomic insight in genome of the genus Peptostreptococcus.</title>
        <authorList>
            <person name="Zhang Z."/>
        </authorList>
    </citation>
    <scope>NUCLEOTIDE SEQUENCE [LARGE SCALE GENOMIC DNA]</scope>
    <source>
        <strain evidence="9 10">DSM 27025</strain>
    </source>
</reference>
<dbReference type="PANTHER" id="PTHR34184:SF4">
    <property type="entry name" value="UPF0718 PROTEIN YCGR"/>
    <property type="match status" value="1"/>
</dbReference>
<feature type="transmembrane region" description="Helical" evidence="7">
    <location>
        <begin position="472"/>
        <end position="491"/>
    </location>
</feature>
<evidence type="ECO:0000256" key="2">
    <source>
        <dbReference type="ARBA" id="ARBA00006386"/>
    </source>
</evidence>
<comment type="caution">
    <text evidence="9">The sequence shown here is derived from an EMBL/GenBank/DDBJ whole genome shotgun (WGS) entry which is preliminary data.</text>
</comment>
<feature type="domain" description="CobW/HypB/UreG nucleotide-binding" evidence="8">
    <location>
        <begin position="5"/>
        <end position="168"/>
    </location>
</feature>
<evidence type="ECO:0000313" key="10">
    <source>
        <dbReference type="Proteomes" id="UP000713904"/>
    </source>
</evidence>
<feature type="transmembrane region" description="Helical" evidence="7">
    <location>
        <begin position="498"/>
        <end position="521"/>
    </location>
</feature>